<sequence length="149" mass="17903">MGILIDAKVYDCRNHRRKNHRIPILNRVEIEIEKYKKKRQADEEDVSLWKSGDEKYKRKFSTRDTWQILREKHQKFDECKAIWFKNSTPKFSFLTWVAVNDRLSTGERMLSWNANVDASCIFCKTPVETVAHLFFECPFSQQIWRSLVK</sequence>
<gene>
    <name evidence="3" type="primary">LOC108837325</name>
</gene>
<evidence type="ECO:0000259" key="1">
    <source>
        <dbReference type="Pfam" id="PF13966"/>
    </source>
</evidence>
<keyword evidence="2" id="KW-1185">Reference proteome</keyword>
<protein>
    <submittedName>
        <fullName evidence="3">Uncharacterized protein LOC108837325</fullName>
    </submittedName>
</protein>
<evidence type="ECO:0000313" key="2">
    <source>
        <dbReference type="Proteomes" id="UP000504610"/>
    </source>
</evidence>
<dbReference type="KEGG" id="rsz:108837325"/>
<dbReference type="RefSeq" id="XP_018465887.1">
    <property type="nucleotide sequence ID" value="XM_018610385.1"/>
</dbReference>
<organism evidence="2 3">
    <name type="scientific">Raphanus sativus</name>
    <name type="common">Radish</name>
    <name type="synonym">Raphanus raphanistrum var. sativus</name>
    <dbReference type="NCBI Taxonomy" id="3726"/>
    <lineage>
        <taxon>Eukaryota</taxon>
        <taxon>Viridiplantae</taxon>
        <taxon>Streptophyta</taxon>
        <taxon>Embryophyta</taxon>
        <taxon>Tracheophyta</taxon>
        <taxon>Spermatophyta</taxon>
        <taxon>Magnoliopsida</taxon>
        <taxon>eudicotyledons</taxon>
        <taxon>Gunneridae</taxon>
        <taxon>Pentapetalae</taxon>
        <taxon>rosids</taxon>
        <taxon>malvids</taxon>
        <taxon>Brassicales</taxon>
        <taxon>Brassicaceae</taxon>
        <taxon>Brassiceae</taxon>
        <taxon>Raphanus</taxon>
    </lineage>
</organism>
<name>A0A6J0M0R6_RAPSA</name>
<dbReference type="GeneID" id="108837325"/>
<reference evidence="2" key="1">
    <citation type="journal article" date="2019" name="Database">
        <title>The radish genome database (RadishGD): an integrated information resource for radish genomics.</title>
        <authorList>
            <person name="Yu H.J."/>
            <person name="Baek S."/>
            <person name="Lee Y.J."/>
            <person name="Cho A."/>
            <person name="Mun J.H."/>
        </authorList>
    </citation>
    <scope>NUCLEOTIDE SEQUENCE [LARGE SCALE GENOMIC DNA]</scope>
    <source>
        <strain evidence="2">cv. WK10039</strain>
    </source>
</reference>
<feature type="domain" description="Reverse transcriptase zinc-binding" evidence="1">
    <location>
        <begin position="60"/>
        <end position="144"/>
    </location>
</feature>
<accession>A0A6J0M0R6</accession>
<evidence type="ECO:0000313" key="3">
    <source>
        <dbReference type="RefSeq" id="XP_018465887.1"/>
    </source>
</evidence>
<dbReference type="Proteomes" id="UP000504610">
    <property type="component" value="Chromosome 2"/>
</dbReference>
<dbReference type="Pfam" id="PF13966">
    <property type="entry name" value="zf-RVT"/>
    <property type="match status" value="1"/>
</dbReference>
<dbReference type="InterPro" id="IPR026960">
    <property type="entry name" value="RVT-Znf"/>
</dbReference>
<dbReference type="OrthoDB" id="1105275at2759"/>
<dbReference type="AlphaFoldDB" id="A0A6J0M0R6"/>
<reference evidence="3" key="2">
    <citation type="submission" date="2025-08" db="UniProtKB">
        <authorList>
            <consortium name="RefSeq"/>
        </authorList>
    </citation>
    <scope>IDENTIFICATION</scope>
    <source>
        <tissue evidence="3">Leaf</tissue>
    </source>
</reference>
<proteinExistence type="predicted"/>